<dbReference type="GO" id="GO:0009014">
    <property type="term" value="F:succinyl-diaminopimelate desuccinylase activity"/>
    <property type="evidence" value="ECO:0007669"/>
    <property type="project" value="UniProtKB-EC"/>
</dbReference>
<dbReference type="RefSeq" id="WP_048637097.1">
    <property type="nucleotide sequence ID" value="NZ_CGIG01000001.1"/>
</dbReference>
<dbReference type="GO" id="GO:0019877">
    <property type="term" value="P:diaminopimelate biosynthetic process"/>
    <property type="evidence" value="ECO:0007669"/>
    <property type="project" value="UniProtKB-ARBA"/>
</dbReference>
<dbReference type="InterPro" id="IPR011650">
    <property type="entry name" value="Peptidase_M20_dimer"/>
</dbReference>
<dbReference type="OrthoDB" id="9777385at2"/>
<accession>A0A0G4JU46</accession>
<feature type="binding site" evidence="2">
    <location>
        <position position="101"/>
    </location>
    <ligand>
        <name>Mn(2+)</name>
        <dbReference type="ChEBI" id="CHEBI:29035"/>
        <label>2</label>
    </ligand>
</feature>
<dbReference type="PANTHER" id="PTHR11014">
    <property type="entry name" value="PEPTIDASE M20 FAMILY MEMBER"/>
    <property type="match status" value="1"/>
</dbReference>
<dbReference type="NCBIfam" id="TIGR01891">
    <property type="entry name" value="amidohydrolases"/>
    <property type="match status" value="1"/>
</dbReference>
<evidence type="ECO:0000313" key="4">
    <source>
        <dbReference type="EMBL" id="CPR16118.1"/>
    </source>
</evidence>
<dbReference type="EC" id="3.5.1.18" evidence="4"/>
<evidence type="ECO:0000313" key="6">
    <source>
        <dbReference type="Proteomes" id="UP000044377"/>
    </source>
</evidence>
<dbReference type="InterPro" id="IPR017439">
    <property type="entry name" value="Amidohydrolase"/>
</dbReference>
<dbReference type="Gene3D" id="3.30.70.360">
    <property type="match status" value="1"/>
</dbReference>
<dbReference type="FunFam" id="3.30.70.360:FF:000001">
    <property type="entry name" value="N-acetyldiaminopimelate deacetylase"/>
    <property type="match status" value="1"/>
</dbReference>
<keyword evidence="1 4" id="KW-0378">Hydrolase</keyword>
<keyword evidence="2" id="KW-0479">Metal-binding</keyword>
<reference evidence="5 7" key="3">
    <citation type="submission" date="2016-09" db="EMBL/GenBank/DDBJ databases">
        <authorList>
            <person name="Doonan J."/>
            <person name="Pachebat J.A."/>
            <person name="Golyshin P.N."/>
            <person name="Denman S."/>
            <person name="Mcdonald J.E."/>
        </authorList>
    </citation>
    <scope>NUCLEOTIDE SEQUENCE [LARGE SCALE GENOMIC DNA]</scope>
    <source>
        <strain evidence="5 7">FRB141</strain>
    </source>
</reference>
<evidence type="ECO:0000259" key="3">
    <source>
        <dbReference type="Pfam" id="PF07687"/>
    </source>
</evidence>
<dbReference type="KEGG" id="bgj:AWC36_20100"/>
<evidence type="ECO:0000313" key="5">
    <source>
        <dbReference type="EMBL" id="RLM28352.1"/>
    </source>
</evidence>
<dbReference type="STRING" id="1109412.BN1221_01903"/>
<keyword evidence="2" id="KW-0464">Manganese</keyword>
<comment type="cofactor">
    <cofactor evidence="2">
        <name>Mn(2+)</name>
        <dbReference type="ChEBI" id="CHEBI:29035"/>
    </cofactor>
    <text evidence="2">The Mn(2+) ion enhances activity.</text>
</comment>
<dbReference type="EMBL" id="MJLX01000007">
    <property type="protein sequence ID" value="RLM28352.1"/>
    <property type="molecule type" value="Genomic_DNA"/>
</dbReference>
<organism evidence="4 6">
    <name type="scientific">Brenneria goodwinii</name>
    <dbReference type="NCBI Taxonomy" id="1109412"/>
    <lineage>
        <taxon>Bacteria</taxon>
        <taxon>Pseudomonadati</taxon>
        <taxon>Pseudomonadota</taxon>
        <taxon>Gammaproteobacteria</taxon>
        <taxon>Enterobacterales</taxon>
        <taxon>Pectobacteriaceae</taxon>
        <taxon>Brenneria</taxon>
    </lineage>
</organism>
<dbReference type="InterPro" id="IPR002933">
    <property type="entry name" value="Peptidase_M20"/>
</dbReference>
<feature type="binding site" evidence="2">
    <location>
        <position position="353"/>
    </location>
    <ligand>
        <name>Mn(2+)</name>
        <dbReference type="ChEBI" id="CHEBI:29035"/>
        <label>2</label>
    </ligand>
</feature>
<reference evidence="4" key="2">
    <citation type="submission" date="2015-01" db="EMBL/GenBank/DDBJ databases">
        <authorList>
            <person name="Xiang T."/>
            <person name="Song Y."/>
            <person name="Huang L."/>
            <person name="Wang B."/>
            <person name="Wu P."/>
        </authorList>
    </citation>
    <scope>NUCLEOTIDE SEQUENCE [LARGE SCALE GENOMIC DNA]</scope>
    <source>
        <strain evidence="4">OBR1</strain>
    </source>
</reference>
<evidence type="ECO:0000256" key="1">
    <source>
        <dbReference type="ARBA" id="ARBA00022801"/>
    </source>
</evidence>
<sequence>MKVAPQHEPLAQFIQAFRHDLHRHPELSNQEFETTRKIREVLEKEGIRILELPLKTGLVAEVGGRQDGPLVVVRSDIDALPIEEESGVEYSSASQGVMHACGHDFHASAALGAAILLKKIEPELKGCVRILFQAAEETGLGAPNVIASGALDDAAAIFGIHNDPTLPVGVVGGKDGALTAGVDRFEINIAAKGCHAAKPHEGNDPIIILGQIIATVQTIISRTVPSENNAVVSITQVHSGSTWNVIPDTAYVEGTVRTFSQAMRELIEQRFRQIVAGIAGTFGAEIELIWHAGPPSVVNTAQWVDFALQVAEEEGFEARRIEASPIGEDFAFYQQTLPGTFMMVGSGGPYALHHPKFRVDDRALFPTAHYLYQMAKQSLERLTSR</sequence>
<reference evidence="6" key="1">
    <citation type="submission" date="2015-01" db="EMBL/GenBank/DDBJ databases">
        <authorList>
            <person name="Paterson Steve"/>
        </authorList>
    </citation>
    <scope>NUCLEOTIDE SEQUENCE [LARGE SCALE GENOMIC DNA]</scope>
    <source>
        <strain evidence="6">OBR1</strain>
    </source>
</reference>
<dbReference type="Pfam" id="PF07687">
    <property type="entry name" value="M20_dimer"/>
    <property type="match status" value="1"/>
</dbReference>
<keyword evidence="6" id="KW-1185">Reference proteome</keyword>
<proteinExistence type="predicted"/>
<feature type="binding site" evidence="2">
    <location>
        <position position="137"/>
    </location>
    <ligand>
        <name>Mn(2+)</name>
        <dbReference type="ChEBI" id="CHEBI:29035"/>
        <label>2</label>
    </ligand>
</feature>
<dbReference type="Pfam" id="PF01546">
    <property type="entry name" value="Peptidase_M20"/>
    <property type="match status" value="1"/>
</dbReference>
<dbReference type="GO" id="GO:0046872">
    <property type="term" value="F:metal ion binding"/>
    <property type="evidence" value="ECO:0007669"/>
    <property type="project" value="UniProtKB-KW"/>
</dbReference>
<dbReference type="PANTHER" id="PTHR11014:SF63">
    <property type="entry name" value="METALLOPEPTIDASE, PUTATIVE (AFU_ORTHOLOGUE AFUA_6G09600)-RELATED"/>
    <property type="match status" value="1"/>
</dbReference>
<dbReference type="Proteomes" id="UP000285972">
    <property type="component" value="Unassembled WGS sequence"/>
</dbReference>
<dbReference type="EMBL" id="CGIG01000001">
    <property type="protein sequence ID" value="CPR16118.1"/>
    <property type="molecule type" value="Genomic_DNA"/>
</dbReference>
<name>A0A0G4JU46_9GAMM</name>
<protein>
    <submittedName>
        <fullName evidence="5">Hydrolase</fullName>
    </submittedName>
    <submittedName>
        <fullName evidence="4">N-acetyl-L,L-diaminopimelate deacetylase homolog</fullName>
        <ecNumber evidence="4">3.5.1.18</ecNumber>
    </submittedName>
</protein>
<feature type="domain" description="Peptidase M20 dimerisation" evidence="3">
    <location>
        <begin position="181"/>
        <end position="276"/>
    </location>
</feature>
<feature type="binding site" evidence="2">
    <location>
        <position position="103"/>
    </location>
    <ligand>
        <name>Mn(2+)</name>
        <dbReference type="ChEBI" id="CHEBI:29035"/>
        <label>2</label>
    </ligand>
</feature>
<dbReference type="InterPro" id="IPR036264">
    <property type="entry name" value="Bact_exopeptidase_dim_dom"/>
</dbReference>
<dbReference type="SUPFAM" id="SSF53187">
    <property type="entry name" value="Zn-dependent exopeptidases"/>
    <property type="match status" value="1"/>
</dbReference>
<dbReference type="PIRSF" id="PIRSF005962">
    <property type="entry name" value="Pept_M20D_amidohydro"/>
    <property type="match status" value="1"/>
</dbReference>
<dbReference type="AlphaFoldDB" id="A0A0G4JU46"/>
<dbReference type="GeneID" id="70909129"/>
<dbReference type="Proteomes" id="UP000044377">
    <property type="component" value="Unassembled WGS sequence"/>
</dbReference>
<evidence type="ECO:0000256" key="2">
    <source>
        <dbReference type="PIRSR" id="PIRSR005962-1"/>
    </source>
</evidence>
<dbReference type="Gene3D" id="3.40.630.10">
    <property type="entry name" value="Zn peptidases"/>
    <property type="match status" value="1"/>
</dbReference>
<dbReference type="GO" id="GO:0050118">
    <property type="term" value="F:N-acetyldiaminopimelate deacetylase activity"/>
    <property type="evidence" value="ECO:0007669"/>
    <property type="project" value="UniProtKB-ARBA"/>
</dbReference>
<dbReference type="SUPFAM" id="SSF55031">
    <property type="entry name" value="Bacterial exopeptidase dimerisation domain"/>
    <property type="match status" value="1"/>
</dbReference>
<feature type="binding site" evidence="2">
    <location>
        <position position="161"/>
    </location>
    <ligand>
        <name>Mn(2+)</name>
        <dbReference type="ChEBI" id="CHEBI:29035"/>
        <label>2</label>
    </ligand>
</feature>
<evidence type="ECO:0000313" key="7">
    <source>
        <dbReference type="Proteomes" id="UP000285972"/>
    </source>
</evidence>
<gene>
    <name evidence="5" type="ORF">BIY26_04390</name>
    <name evidence="4" type="ORF">BN1221_01903</name>
</gene>